<proteinExistence type="predicted"/>
<organism evidence="1 2">
    <name type="scientific">Kitasatospora griseola</name>
    <name type="common">Streptomyces griseolosporeus</name>
    <dbReference type="NCBI Taxonomy" id="2064"/>
    <lineage>
        <taxon>Bacteria</taxon>
        <taxon>Bacillati</taxon>
        <taxon>Actinomycetota</taxon>
        <taxon>Actinomycetes</taxon>
        <taxon>Kitasatosporales</taxon>
        <taxon>Streptomycetaceae</taxon>
        <taxon>Kitasatospora</taxon>
    </lineage>
</organism>
<dbReference type="STRING" id="2064.TR51_00055"/>
<evidence type="ECO:0000313" key="2">
    <source>
        <dbReference type="Proteomes" id="UP000032066"/>
    </source>
</evidence>
<sequence length="77" mass="9021">MHAQYVQAVHQALTVARAEPVEWHTYDHDDGALRISCLFRFYDREPMRDDRVPLAADPDAWHGYGFELRWTEGCGWS</sequence>
<evidence type="ECO:0000313" key="1">
    <source>
        <dbReference type="EMBL" id="KIQ66144.1"/>
    </source>
</evidence>
<dbReference type="OrthoDB" id="10003177at2"/>
<gene>
    <name evidence="1" type="ORF">TR51_00055</name>
</gene>
<dbReference type="EMBL" id="JXZB01000001">
    <property type="protein sequence ID" value="KIQ66144.1"/>
    <property type="molecule type" value="Genomic_DNA"/>
</dbReference>
<accession>A0A0D0PUE2</accession>
<dbReference type="Proteomes" id="UP000032066">
    <property type="component" value="Unassembled WGS sequence"/>
</dbReference>
<reference evidence="1 2" key="1">
    <citation type="submission" date="2015-02" db="EMBL/GenBank/DDBJ databases">
        <title>Draft genome sequence of Kitasatospora griseola MF730-N6, a bafilomycin, terpentecin and satosporin producer.</title>
        <authorList>
            <person name="Arens J.C."/>
            <person name="Haltli B."/>
            <person name="Kerr R.G."/>
        </authorList>
    </citation>
    <scope>NUCLEOTIDE SEQUENCE [LARGE SCALE GENOMIC DNA]</scope>
    <source>
        <strain evidence="1 2">MF730-N6</strain>
    </source>
</reference>
<dbReference type="AlphaFoldDB" id="A0A0D0PUE2"/>
<keyword evidence="2" id="KW-1185">Reference proteome</keyword>
<protein>
    <submittedName>
        <fullName evidence="1">Uncharacterized protein</fullName>
    </submittedName>
</protein>
<dbReference type="PATRIC" id="fig|2064.6.peg.14"/>
<comment type="caution">
    <text evidence="1">The sequence shown here is derived from an EMBL/GenBank/DDBJ whole genome shotgun (WGS) entry which is preliminary data.</text>
</comment>
<dbReference type="RefSeq" id="WP_043907134.1">
    <property type="nucleotide sequence ID" value="NZ_JXZB01000001.1"/>
</dbReference>
<name>A0A0D0PUE2_KITGR</name>